<dbReference type="Gene3D" id="3.90.176.10">
    <property type="entry name" value="Toxin ADP-ribosyltransferase, Chain A, domain 1"/>
    <property type="match status" value="1"/>
</dbReference>
<accession>A0A815DBL6</accession>
<feature type="region of interest" description="Disordered" evidence="4">
    <location>
        <begin position="33"/>
        <end position="52"/>
    </location>
</feature>
<dbReference type="Pfam" id="PF13424">
    <property type="entry name" value="TPR_12"/>
    <property type="match status" value="1"/>
</dbReference>
<keyword evidence="9" id="KW-1185">Reference proteome</keyword>
<protein>
    <recommendedName>
        <fullName evidence="10">Tetratricopeptide repeat protein</fullName>
    </recommendedName>
</protein>
<evidence type="ECO:0000313" key="9">
    <source>
        <dbReference type="Proteomes" id="UP000663829"/>
    </source>
</evidence>
<dbReference type="PROSITE" id="PS51996">
    <property type="entry name" value="TR_MART"/>
    <property type="match status" value="1"/>
</dbReference>
<evidence type="ECO:0000313" key="7">
    <source>
        <dbReference type="EMBL" id="CAF3769414.1"/>
    </source>
</evidence>
<dbReference type="Proteomes" id="UP000682733">
    <property type="component" value="Unassembled WGS sequence"/>
</dbReference>
<dbReference type="AlphaFoldDB" id="A0A815DBL6"/>
<dbReference type="Proteomes" id="UP000681722">
    <property type="component" value="Unassembled WGS sequence"/>
</dbReference>
<dbReference type="PROSITE" id="PS50005">
    <property type="entry name" value="TPR"/>
    <property type="match status" value="1"/>
</dbReference>
<dbReference type="Proteomes" id="UP000677228">
    <property type="component" value="Unassembled WGS sequence"/>
</dbReference>
<keyword evidence="1" id="KW-0677">Repeat</keyword>
<dbReference type="SUPFAM" id="SSF56399">
    <property type="entry name" value="ADP-ribosylation"/>
    <property type="match status" value="1"/>
</dbReference>
<proteinExistence type="predicted"/>
<keyword evidence="2 3" id="KW-0802">TPR repeat</keyword>
<dbReference type="OrthoDB" id="7103806at2759"/>
<evidence type="ECO:0000313" key="6">
    <source>
        <dbReference type="EMBL" id="CAF1295043.1"/>
    </source>
</evidence>
<dbReference type="InterPro" id="IPR019734">
    <property type="entry name" value="TPR_rpt"/>
</dbReference>
<evidence type="ECO:0000313" key="5">
    <source>
        <dbReference type="EMBL" id="CAF0999918.1"/>
    </source>
</evidence>
<gene>
    <name evidence="6" type="ORF">GPM918_LOCUS28232</name>
    <name evidence="5" type="ORF">OVA965_LOCUS14507</name>
    <name evidence="8" type="ORF">SRO942_LOCUS28711</name>
    <name evidence="7" type="ORF">TMI583_LOCUS14511</name>
</gene>
<dbReference type="PROSITE" id="PS50293">
    <property type="entry name" value="TPR_REGION"/>
    <property type="match status" value="1"/>
</dbReference>
<comment type="caution">
    <text evidence="6">The sequence shown here is derived from an EMBL/GenBank/DDBJ whole genome shotgun (WGS) entry which is preliminary data.</text>
</comment>
<dbReference type="SMART" id="SM00028">
    <property type="entry name" value="TPR"/>
    <property type="match status" value="2"/>
</dbReference>
<evidence type="ECO:0000256" key="2">
    <source>
        <dbReference type="ARBA" id="ARBA00022803"/>
    </source>
</evidence>
<evidence type="ECO:0000256" key="3">
    <source>
        <dbReference type="PROSITE-ProRule" id="PRU00339"/>
    </source>
</evidence>
<evidence type="ECO:0000256" key="4">
    <source>
        <dbReference type="SAM" id="MobiDB-lite"/>
    </source>
</evidence>
<dbReference type="EMBL" id="CAJNOK010006305">
    <property type="protein sequence ID" value="CAF0999918.1"/>
    <property type="molecule type" value="Genomic_DNA"/>
</dbReference>
<feature type="repeat" description="TPR" evidence="3">
    <location>
        <begin position="392"/>
        <end position="425"/>
    </location>
</feature>
<dbReference type="Gene3D" id="1.25.40.10">
    <property type="entry name" value="Tetratricopeptide repeat domain"/>
    <property type="match status" value="1"/>
</dbReference>
<dbReference type="EMBL" id="CAJOBA010006313">
    <property type="protein sequence ID" value="CAF3769414.1"/>
    <property type="molecule type" value="Genomic_DNA"/>
</dbReference>
<dbReference type="InterPro" id="IPR011990">
    <property type="entry name" value="TPR-like_helical_dom_sf"/>
</dbReference>
<organism evidence="6 9">
    <name type="scientific">Didymodactylos carnosus</name>
    <dbReference type="NCBI Taxonomy" id="1234261"/>
    <lineage>
        <taxon>Eukaryota</taxon>
        <taxon>Metazoa</taxon>
        <taxon>Spiralia</taxon>
        <taxon>Gnathifera</taxon>
        <taxon>Rotifera</taxon>
        <taxon>Eurotatoria</taxon>
        <taxon>Bdelloidea</taxon>
        <taxon>Philodinida</taxon>
        <taxon>Philodinidae</taxon>
        <taxon>Didymodactylos</taxon>
    </lineage>
</organism>
<evidence type="ECO:0000256" key="1">
    <source>
        <dbReference type="ARBA" id="ARBA00022737"/>
    </source>
</evidence>
<reference evidence="6" key="1">
    <citation type="submission" date="2021-02" db="EMBL/GenBank/DDBJ databases">
        <authorList>
            <person name="Nowell W R."/>
        </authorList>
    </citation>
    <scope>NUCLEOTIDE SEQUENCE</scope>
</reference>
<dbReference type="EMBL" id="CAJOBC010034618">
    <property type="protein sequence ID" value="CAF4108042.1"/>
    <property type="molecule type" value="Genomic_DNA"/>
</dbReference>
<evidence type="ECO:0008006" key="10">
    <source>
        <dbReference type="Google" id="ProtNLM"/>
    </source>
</evidence>
<dbReference type="PANTHER" id="PTHR45641">
    <property type="entry name" value="TETRATRICOPEPTIDE REPEAT PROTEIN (AFU_ORTHOLOGUE AFUA_6G03870)"/>
    <property type="match status" value="1"/>
</dbReference>
<dbReference type="SUPFAM" id="SSF48452">
    <property type="entry name" value="TPR-like"/>
    <property type="match status" value="1"/>
</dbReference>
<sequence length="432" mass="50477">MPDIERQRRKDCFTDDFAISAWSPPVHPFPRTAAATVGQRPCSPSSDPPKRQEPEFMYAQILRDILVDIGSTKEEMIEFCREKCAGNKVDLNYIDEFEEYYTPRNAIFWYTRDSFLYRVLNKALREQDIDILYSLRYFIKDFHLQLEELSRREEPIPPEPTIPDTSNSMIVTVYRGQLMNNEEFDRKIRFNAEGFFSVSPFLSTTFHRHLAAVYAGDRRSGEESSHQNILFQIDINSQVNKFPYADISEYSAFEKVEAEVLFTMGAVFRIHSVVKSDERWIVKLKLTNEEDEDLASLTKYMREEITHLMLFPLSKLANLMLAMRKYEQAERFYLGLLRDPKMTKDFGVLSAFHNNLGKAYSELNKPIKAIEQYQQSCEIKIKHFGETSPALAPTFNNLGQLYYEQKDYDKALEYYNKALHVHPSVDKEIAVI</sequence>
<dbReference type="Proteomes" id="UP000663829">
    <property type="component" value="Unassembled WGS sequence"/>
</dbReference>
<dbReference type="EMBL" id="CAJNOQ010012228">
    <property type="protein sequence ID" value="CAF1295043.1"/>
    <property type="molecule type" value="Genomic_DNA"/>
</dbReference>
<dbReference type="PANTHER" id="PTHR45641:SF19">
    <property type="entry name" value="NEPHROCYSTIN-3"/>
    <property type="match status" value="1"/>
</dbReference>
<evidence type="ECO:0000313" key="8">
    <source>
        <dbReference type="EMBL" id="CAF4108042.1"/>
    </source>
</evidence>
<name>A0A815DBL6_9BILA</name>